<keyword evidence="2" id="KW-0413">Isomerase</keyword>
<name>A0A1G7KPA1_9BACT</name>
<gene>
    <name evidence="2" type="ORF">SAMN05444167_2254</name>
</gene>
<sequence>MSNDTGMTRRDVLKMGALAAGSLTYGRMAAATGKPVIRLGVCSYGFRKFGPDQVIQFMHQLKCPYLNVKDIHLPMTPLADVPRLAAHYREAGIQLTDAGAIYFRVDTDEDVRPKFEYLRAAGVKSFVGAPTHAVLPRVERFVKEYDIRMGLHNHGPHDIEWPSPFDVQKAIEPLDHRIGYCIDVGHTLRIGVDPVAAIRMAGKRLFDLHVRDLTSADEKAEAVAMGDGVMPTRQIFRALAEIEYPYYVDLELENHENDPMPDTLKSFAYMRKLIAELGYREG</sequence>
<evidence type="ECO:0000259" key="1">
    <source>
        <dbReference type="Pfam" id="PF01261"/>
    </source>
</evidence>
<dbReference type="PROSITE" id="PS51318">
    <property type="entry name" value="TAT"/>
    <property type="match status" value="1"/>
</dbReference>
<proteinExistence type="predicted"/>
<dbReference type="PANTHER" id="PTHR12110:SF41">
    <property type="entry name" value="INOSOSE DEHYDRATASE"/>
    <property type="match status" value="1"/>
</dbReference>
<dbReference type="Gene3D" id="3.20.20.150">
    <property type="entry name" value="Divalent-metal-dependent TIM barrel enzymes"/>
    <property type="match status" value="1"/>
</dbReference>
<dbReference type="InterPro" id="IPR006311">
    <property type="entry name" value="TAT_signal"/>
</dbReference>
<feature type="domain" description="Xylose isomerase-like TIM barrel" evidence="1">
    <location>
        <begin position="140"/>
        <end position="272"/>
    </location>
</feature>
<dbReference type="EMBL" id="LT629690">
    <property type="protein sequence ID" value="SDF38961.1"/>
    <property type="molecule type" value="Genomic_DNA"/>
</dbReference>
<organism evidence="2 3">
    <name type="scientific">Terriglobus roseus</name>
    <dbReference type="NCBI Taxonomy" id="392734"/>
    <lineage>
        <taxon>Bacteria</taxon>
        <taxon>Pseudomonadati</taxon>
        <taxon>Acidobacteriota</taxon>
        <taxon>Terriglobia</taxon>
        <taxon>Terriglobales</taxon>
        <taxon>Acidobacteriaceae</taxon>
        <taxon>Terriglobus</taxon>
    </lineage>
</organism>
<protein>
    <submittedName>
        <fullName evidence="2">Xylose isomerase-like TIM barrel</fullName>
    </submittedName>
</protein>
<dbReference type="OrthoDB" id="109885at2"/>
<keyword evidence="3" id="KW-1185">Reference proteome</keyword>
<dbReference type="InterPro" id="IPR013022">
    <property type="entry name" value="Xyl_isomerase-like_TIM-brl"/>
</dbReference>
<evidence type="ECO:0000313" key="3">
    <source>
        <dbReference type="Proteomes" id="UP000182427"/>
    </source>
</evidence>
<dbReference type="RefSeq" id="WP_083345219.1">
    <property type="nucleotide sequence ID" value="NZ_LT629690.1"/>
</dbReference>
<dbReference type="AlphaFoldDB" id="A0A1G7KPA1"/>
<reference evidence="2 3" key="1">
    <citation type="submission" date="2016-10" db="EMBL/GenBank/DDBJ databases">
        <authorList>
            <person name="de Groot N.N."/>
        </authorList>
    </citation>
    <scope>NUCLEOTIDE SEQUENCE [LARGE SCALE GENOMIC DNA]</scope>
    <source>
        <strain evidence="2 3">GAS232</strain>
    </source>
</reference>
<evidence type="ECO:0000313" key="2">
    <source>
        <dbReference type="EMBL" id="SDF38961.1"/>
    </source>
</evidence>
<dbReference type="GO" id="GO:0016853">
    <property type="term" value="F:isomerase activity"/>
    <property type="evidence" value="ECO:0007669"/>
    <property type="project" value="UniProtKB-KW"/>
</dbReference>
<dbReference type="SUPFAM" id="SSF51658">
    <property type="entry name" value="Xylose isomerase-like"/>
    <property type="match status" value="1"/>
</dbReference>
<accession>A0A1G7KPA1</accession>
<dbReference type="InterPro" id="IPR050312">
    <property type="entry name" value="IolE/XylAMocC-like"/>
</dbReference>
<dbReference type="InterPro" id="IPR036237">
    <property type="entry name" value="Xyl_isomerase-like_sf"/>
</dbReference>
<dbReference type="Pfam" id="PF01261">
    <property type="entry name" value="AP_endonuc_2"/>
    <property type="match status" value="1"/>
</dbReference>
<dbReference type="PANTHER" id="PTHR12110">
    <property type="entry name" value="HYDROXYPYRUVATE ISOMERASE"/>
    <property type="match status" value="1"/>
</dbReference>
<dbReference type="Proteomes" id="UP000182427">
    <property type="component" value="Chromosome I"/>
</dbReference>